<keyword evidence="2" id="KW-0489">Methyltransferase</keyword>
<feature type="compositionally biased region" description="Basic and acidic residues" evidence="5">
    <location>
        <begin position="1"/>
        <end position="18"/>
    </location>
</feature>
<protein>
    <recommendedName>
        <fullName evidence="1">DNA (cytosine-5-)-methyltransferase</fullName>
        <ecNumber evidence="1">2.1.1.37</ecNumber>
    </recommendedName>
</protein>
<evidence type="ECO:0000256" key="2">
    <source>
        <dbReference type="ARBA" id="ARBA00022603"/>
    </source>
</evidence>
<dbReference type="PANTHER" id="PTHR10629">
    <property type="entry name" value="CYTOSINE-SPECIFIC METHYLTRANSFERASE"/>
    <property type="match status" value="1"/>
</dbReference>
<dbReference type="EC" id="2.1.1.37" evidence="1"/>
<dbReference type="Proteomes" id="UP000053411">
    <property type="component" value="Unassembled WGS sequence"/>
</dbReference>
<dbReference type="EMBL" id="KN848064">
    <property type="protein sequence ID" value="KIY02314.1"/>
    <property type="molecule type" value="Genomic_DNA"/>
</dbReference>
<dbReference type="GO" id="GO:0003677">
    <property type="term" value="F:DNA binding"/>
    <property type="evidence" value="ECO:0007669"/>
    <property type="project" value="TreeGrafter"/>
</dbReference>
<evidence type="ECO:0000313" key="7">
    <source>
        <dbReference type="Proteomes" id="UP000053411"/>
    </source>
</evidence>
<feature type="region of interest" description="Disordered" evidence="5">
    <location>
        <begin position="730"/>
        <end position="754"/>
    </location>
</feature>
<proteinExistence type="predicted"/>
<dbReference type="InterPro" id="IPR001525">
    <property type="entry name" value="C5_MeTfrase"/>
</dbReference>
<feature type="region of interest" description="Disordered" evidence="5">
    <location>
        <begin position="1"/>
        <end position="23"/>
    </location>
</feature>
<sequence length="1338" mass="151043">MKLEDDDYEGHGSDAEFRDNDDEEVLKKSTHPLGLAKDYAPQWLPRDAFRELYQNWKDGIVESFGVLPHYIRPTFVRNDDKEIHIIVTSSAVGLLGYIRFQSKQGILELTNLKAKLDRKHLDLGETSKRDNNALAGGHGEGFKLAALVMRRNGYSVRFETNSFCWNFSFQGTRPRLYCLLNKPGAKLLREQRSSYRRGQAAGDVQRGLTSYIWEDMTVKIGKSRDREGAQKVSEEDFRAWMKVSIDLDPPESSQIVRTWRGDLIFDPRFRDRIYLHGLLVSESAGYSQGGRAYRFGYNFHQGKFNRDRQRMTDEHEEAKALANIWEQAIVLKGDSVIDAYIKLFAEDEEAADIVQAYQYTTPLTAQNLCTRLKESHPEAFFYSERCAWEQNASTDEDIISKELKRQPAKLGKKIWWVLRRHEPPLMRTPLEERNHLFETSELVQPGKDMFSLNIIHALKGSFALNAELSRVKIEFLDGADTAIDLLYSADRNLLQIHAKWLDVAQVHQVSSCEFFKVAGEQMESDSPFFCDHVIQDLLEAAFEEVRVPLNLAPATAACLRRNAVEYLRKMPRAIKMTVLDAGKKLKVKWAGNESGVFTARYGPYIHYWVTLHEESSCGQRKTEVLNAAVKSNTDQAIDLCSCPTRTVSQTRSEVIFDGLDPDEVYFPMVSRAERPSFSGLPTPSSDQLLSPLSPRSPALSSLYGPALSPGFYPRLNPDSDLEMDLELGLESNSNHDKPGEDSDSDENFQIKARGSKASARSKVVALERTRWQKDEQDWLEWYQQHRPDAQSRAVPSPQQTLRVDDDAIPPLRSLDRNLSLEIHHYYRVLLEGEEREQVIFVHRVIPNSIGAEFSYSLLVTRYSMLSSVFPPQKPQTTGTSGSDDQELILHFCDFDKMRTALDAETIPLNDILSACRVGTSRNCVSHGFRHRPDIDTERLFCRFGISKAGADGRVTTITPLASHHFLHDDYDWEPRSFRGEVSPVAFDLTPSVLGVSEGFASRGFTVQAAFGLDEARHNTWMNRHLVAQYFDGPILDVFKDFDSGNLLPIQLPAPAAPKVLLFASEHACFRLNVHNSQMPTLRQFLKPLDAVDKAVEVLKPDFVVMLLPPAFQHPSAMPRHSSTLFRLVEMGFSVHSTLIALTEYGVPQERSILAVIASPFGVPLSWKFDQYAAGSPLPATIGNLIGDLNFKNPRIGNASNTGFVCKPPPISGSDAGTSTLDHVYNHYTGICAAPGAQTISMDSQTLSTFNGPKQWIHPVRNDRLTVREYARIQGIPDELRFFGTKEEQYETVCKAVPPIVAKMIAHTVREAINQSRVVAISAGEGNTRRKRVRFEVEE</sequence>
<dbReference type="InterPro" id="IPR029063">
    <property type="entry name" value="SAM-dependent_MTases_sf"/>
</dbReference>
<keyword evidence="3" id="KW-0808">Transferase</keyword>
<keyword evidence="7" id="KW-1185">Reference proteome</keyword>
<dbReference type="Pfam" id="PF00145">
    <property type="entry name" value="DNA_methylase"/>
    <property type="match status" value="1"/>
</dbReference>
<dbReference type="InterPro" id="IPR050390">
    <property type="entry name" value="C5-Methyltransferase"/>
</dbReference>
<dbReference type="GO" id="GO:0044027">
    <property type="term" value="P:negative regulation of gene expression via chromosomal CpG island methylation"/>
    <property type="evidence" value="ECO:0007669"/>
    <property type="project" value="TreeGrafter"/>
</dbReference>
<keyword evidence="4" id="KW-0949">S-adenosyl-L-methionine</keyword>
<gene>
    <name evidence="6" type="ORF">Z520_02452</name>
</gene>
<dbReference type="RefSeq" id="XP_016636436.1">
    <property type="nucleotide sequence ID" value="XM_016772966.1"/>
</dbReference>
<dbReference type="Gene3D" id="3.90.120.10">
    <property type="entry name" value="DNA Methylase, subunit A, domain 2"/>
    <property type="match status" value="1"/>
</dbReference>
<evidence type="ECO:0000256" key="5">
    <source>
        <dbReference type="SAM" id="MobiDB-lite"/>
    </source>
</evidence>
<accession>A0A0D2KZZ5</accession>
<dbReference type="PANTHER" id="PTHR10629:SF52">
    <property type="entry name" value="DNA (CYTOSINE-5)-METHYLTRANSFERASE 1"/>
    <property type="match status" value="1"/>
</dbReference>
<dbReference type="Gene3D" id="3.40.50.150">
    <property type="entry name" value="Vaccinia Virus protein VP39"/>
    <property type="match status" value="1"/>
</dbReference>
<evidence type="ECO:0000256" key="3">
    <source>
        <dbReference type="ARBA" id="ARBA00022679"/>
    </source>
</evidence>
<dbReference type="SUPFAM" id="SSF53335">
    <property type="entry name" value="S-adenosyl-L-methionine-dependent methyltransferases"/>
    <property type="match status" value="1"/>
</dbReference>
<dbReference type="GO" id="GO:0003886">
    <property type="term" value="F:DNA (cytosine-5-)-methyltransferase activity"/>
    <property type="evidence" value="ECO:0007669"/>
    <property type="project" value="UniProtKB-EC"/>
</dbReference>
<dbReference type="GO" id="GO:0032259">
    <property type="term" value="P:methylation"/>
    <property type="evidence" value="ECO:0007669"/>
    <property type="project" value="UniProtKB-KW"/>
</dbReference>
<evidence type="ECO:0000313" key="6">
    <source>
        <dbReference type="EMBL" id="KIY02314.1"/>
    </source>
</evidence>
<evidence type="ECO:0000256" key="1">
    <source>
        <dbReference type="ARBA" id="ARBA00011975"/>
    </source>
</evidence>
<reference evidence="6 7" key="1">
    <citation type="submission" date="2015-01" db="EMBL/GenBank/DDBJ databases">
        <title>The Genome Sequence of Fonsecaea multimorphosa CBS 102226.</title>
        <authorList>
            <consortium name="The Broad Institute Genomics Platform"/>
            <person name="Cuomo C."/>
            <person name="de Hoog S."/>
            <person name="Gorbushina A."/>
            <person name="Stielow B."/>
            <person name="Teixiera M."/>
            <person name="Abouelleil A."/>
            <person name="Chapman S.B."/>
            <person name="Priest M."/>
            <person name="Young S.K."/>
            <person name="Wortman J."/>
            <person name="Nusbaum C."/>
            <person name="Birren B."/>
        </authorList>
    </citation>
    <scope>NUCLEOTIDE SEQUENCE [LARGE SCALE GENOMIC DNA]</scope>
    <source>
        <strain evidence="6 7">CBS 102226</strain>
    </source>
</reference>
<dbReference type="VEuPathDB" id="FungiDB:Z520_02452"/>
<organism evidence="6 7">
    <name type="scientific">Fonsecaea multimorphosa CBS 102226</name>
    <dbReference type="NCBI Taxonomy" id="1442371"/>
    <lineage>
        <taxon>Eukaryota</taxon>
        <taxon>Fungi</taxon>
        <taxon>Dikarya</taxon>
        <taxon>Ascomycota</taxon>
        <taxon>Pezizomycotina</taxon>
        <taxon>Eurotiomycetes</taxon>
        <taxon>Chaetothyriomycetidae</taxon>
        <taxon>Chaetothyriales</taxon>
        <taxon>Herpotrichiellaceae</taxon>
        <taxon>Fonsecaea</taxon>
    </lineage>
</organism>
<dbReference type="GeneID" id="27708198"/>
<dbReference type="OrthoDB" id="5376140at2759"/>
<evidence type="ECO:0000256" key="4">
    <source>
        <dbReference type="ARBA" id="ARBA00022691"/>
    </source>
</evidence>
<name>A0A0D2KZZ5_9EURO</name>